<dbReference type="SMART" id="SM00229">
    <property type="entry name" value="RasGEFN"/>
    <property type="match status" value="1"/>
</dbReference>
<evidence type="ECO:0000259" key="4">
    <source>
        <dbReference type="PROSITE" id="PS50009"/>
    </source>
</evidence>
<feature type="region of interest" description="Disordered" evidence="3">
    <location>
        <begin position="1181"/>
        <end position="1202"/>
    </location>
</feature>
<feature type="compositionally biased region" description="Acidic residues" evidence="3">
    <location>
        <begin position="219"/>
        <end position="229"/>
    </location>
</feature>
<accession>A0AA35S8R9</accession>
<dbReference type="SMART" id="SM00147">
    <property type="entry name" value="RasGEF"/>
    <property type="match status" value="1"/>
</dbReference>
<feature type="compositionally biased region" description="Basic residues" evidence="3">
    <location>
        <begin position="679"/>
        <end position="688"/>
    </location>
</feature>
<proteinExistence type="predicted"/>
<dbReference type="InterPro" id="IPR001895">
    <property type="entry name" value="RASGEF_cat_dom"/>
</dbReference>
<feature type="compositionally biased region" description="Polar residues" evidence="3">
    <location>
        <begin position="20"/>
        <end position="30"/>
    </location>
</feature>
<dbReference type="InterPro" id="IPR008937">
    <property type="entry name" value="Ras-like_GEF"/>
</dbReference>
<gene>
    <name evidence="6" type="ORF">GBAR_LOCUS14464</name>
</gene>
<evidence type="ECO:0000256" key="1">
    <source>
        <dbReference type="ARBA" id="ARBA00022658"/>
    </source>
</evidence>
<feature type="compositionally biased region" description="Basic and acidic residues" evidence="3">
    <location>
        <begin position="81"/>
        <end position="98"/>
    </location>
</feature>
<dbReference type="GO" id="GO:0007265">
    <property type="term" value="P:Ras protein signal transduction"/>
    <property type="evidence" value="ECO:0007669"/>
    <property type="project" value="TreeGrafter"/>
</dbReference>
<evidence type="ECO:0000259" key="5">
    <source>
        <dbReference type="PROSITE" id="PS50212"/>
    </source>
</evidence>
<dbReference type="SUPFAM" id="SSF64268">
    <property type="entry name" value="PX domain"/>
    <property type="match status" value="1"/>
</dbReference>
<reference evidence="6" key="1">
    <citation type="submission" date="2023-03" db="EMBL/GenBank/DDBJ databases">
        <authorList>
            <person name="Steffen K."/>
            <person name="Cardenas P."/>
        </authorList>
    </citation>
    <scope>NUCLEOTIDE SEQUENCE</scope>
</reference>
<dbReference type="InterPro" id="IPR000651">
    <property type="entry name" value="Ras-like_Gua-exchang_fac_N"/>
</dbReference>
<dbReference type="PANTHER" id="PTHR23113:SF368">
    <property type="entry name" value="CELL DIVISION CONTROL PROTEIN 25"/>
    <property type="match status" value="1"/>
</dbReference>
<feature type="compositionally biased region" description="Polar residues" evidence="3">
    <location>
        <begin position="146"/>
        <end position="164"/>
    </location>
</feature>
<feature type="compositionally biased region" description="Basic and acidic residues" evidence="3">
    <location>
        <begin position="689"/>
        <end position="706"/>
    </location>
</feature>
<feature type="compositionally biased region" description="Basic and acidic residues" evidence="3">
    <location>
        <begin position="113"/>
        <end position="145"/>
    </location>
</feature>
<dbReference type="InterPro" id="IPR023578">
    <property type="entry name" value="Ras_GEF_dom_sf"/>
</dbReference>
<protein>
    <submittedName>
        <fullName evidence="6">Ras guanine nucleotide exchange factor J</fullName>
    </submittedName>
</protein>
<dbReference type="GO" id="GO:0005886">
    <property type="term" value="C:plasma membrane"/>
    <property type="evidence" value="ECO:0007669"/>
    <property type="project" value="TreeGrafter"/>
</dbReference>
<feature type="compositionally biased region" description="Low complexity" evidence="3">
    <location>
        <begin position="1382"/>
        <end position="1391"/>
    </location>
</feature>
<evidence type="ECO:0000256" key="2">
    <source>
        <dbReference type="PROSITE-ProRule" id="PRU00168"/>
    </source>
</evidence>
<feature type="compositionally biased region" description="Basic and acidic residues" evidence="3">
    <location>
        <begin position="560"/>
        <end position="586"/>
    </location>
</feature>
<feature type="region of interest" description="Disordered" evidence="3">
    <location>
        <begin position="1"/>
        <end position="242"/>
    </location>
</feature>
<dbReference type="Gene3D" id="3.30.1520.10">
    <property type="entry name" value="Phox-like domain"/>
    <property type="match status" value="1"/>
</dbReference>
<comment type="caution">
    <text evidence="6">The sequence shown here is derived from an EMBL/GenBank/DDBJ whole genome shotgun (WGS) entry which is preliminary data.</text>
</comment>
<dbReference type="CDD" id="cd00155">
    <property type="entry name" value="RasGEF"/>
    <property type="match status" value="1"/>
</dbReference>
<dbReference type="Gene3D" id="1.20.870.10">
    <property type="entry name" value="Son of sevenless (SoS) protein Chain: S domain 1"/>
    <property type="match status" value="1"/>
</dbReference>
<feature type="compositionally biased region" description="Polar residues" evidence="3">
    <location>
        <begin position="42"/>
        <end position="55"/>
    </location>
</feature>
<feature type="compositionally biased region" description="Basic and acidic residues" evidence="3">
    <location>
        <begin position="495"/>
        <end position="508"/>
    </location>
</feature>
<dbReference type="CDD" id="cd06224">
    <property type="entry name" value="REM"/>
    <property type="match status" value="1"/>
</dbReference>
<keyword evidence="7" id="KW-1185">Reference proteome</keyword>
<dbReference type="InterPro" id="IPR036871">
    <property type="entry name" value="PX_dom_sf"/>
</dbReference>
<keyword evidence="1 2" id="KW-0344">Guanine-nucleotide releasing factor</keyword>
<evidence type="ECO:0000313" key="6">
    <source>
        <dbReference type="EMBL" id="CAI8024964.1"/>
    </source>
</evidence>
<dbReference type="Pfam" id="PF00617">
    <property type="entry name" value="RasGEF"/>
    <property type="match status" value="1"/>
</dbReference>
<dbReference type="Proteomes" id="UP001174909">
    <property type="component" value="Unassembled WGS sequence"/>
</dbReference>
<dbReference type="PANTHER" id="PTHR23113">
    <property type="entry name" value="GUANINE NUCLEOTIDE EXCHANGE FACTOR"/>
    <property type="match status" value="1"/>
</dbReference>
<feature type="region of interest" description="Disordered" evidence="3">
    <location>
        <begin position="328"/>
        <end position="355"/>
    </location>
</feature>
<dbReference type="PROSITE" id="PS50009">
    <property type="entry name" value="RASGEF_CAT"/>
    <property type="match status" value="1"/>
</dbReference>
<dbReference type="InterPro" id="IPR036964">
    <property type="entry name" value="RASGEF_cat_dom_sf"/>
</dbReference>
<dbReference type="GO" id="GO:0005085">
    <property type="term" value="F:guanyl-nucleotide exchange factor activity"/>
    <property type="evidence" value="ECO:0007669"/>
    <property type="project" value="UniProtKB-KW"/>
</dbReference>
<dbReference type="EMBL" id="CASHTH010002113">
    <property type="protein sequence ID" value="CAI8024964.1"/>
    <property type="molecule type" value="Genomic_DNA"/>
</dbReference>
<feature type="compositionally biased region" description="Acidic residues" evidence="3">
    <location>
        <begin position="509"/>
        <end position="529"/>
    </location>
</feature>
<evidence type="ECO:0000256" key="3">
    <source>
        <dbReference type="SAM" id="MobiDB-lite"/>
    </source>
</evidence>
<feature type="compositionally biased region" description="Basic residues" evidence="3">
    <location>
        <begin position="191"/>
        <end position="200"/>
    </location>
</feature>
<dbReference type="GO" id="GO:0035091">
    <property type="term" value="F:phosphatidylinositol binding"/>
    <property type="evidence" value="ECO:0007669"/>
    <property type="project" value="InterPro"/>
</dbReference>
<feature type="region of interest" description="Disordered" evidence="3">
    <location>
        <begin position="1381"/>
        <end position="1431"/>
    </location>
</feature>
<dbReference type="PROSITE" id="PS50212">
    <property type="entry name" value="RASGEF_NTER"/>
    <property type="match status" value="1"/>
</dbReference>
<dbReference type="Pfam" id="PF00618">
    <property type="entry name" value="RasGEF_N"/>
    <property type="match status" value="1"/>
</dbReference>
<feature type="domain" description="N-terminal Ras-GEF" evidence="5">
    <location>
        <begin position="1231"/>
        <end position="1364"/>
    </location>
</feature>
<name>A0AA35S8R9_GEOBA</name>
<dbReference type="SUPFAM" id="SSF48366">
    <property type="entry name" value="Ras GEF"/>
    <property type="match status" value="1"/>
</dbReference>
<dbReference type="Gene3D" id="1.10.840.10">
    <property type="entry name" value="Ras guanine-nucleotide exchange factors catalytic domain"/>
    <property type="match status" value="1"/>
</dbReference>
<feature type="compositionally biased region" description="Polar residues" evidence="3">
    <location>
        <begin position="331"/>
        <end position="342"/>
    </location>
</feature>
<feature type="region of interest" description="Disordered" evidence="3">
    <location>
        <begin position="673"/>
        <end position="706"/>
    </location>
</feature>
<feature type="region of interest" description="Disordered" evidence="3">
    <location>
        <begin position="759"/>
        <end position="785"/>
    </location>
</feature>
<organism evidence="6 7">
    <name type="scientific">Geodia barretti</name>
    <name type="common">Barrett's horny sponge</name>
    <dbReference type="NCBI Taxonomy" id="519541"/>
    <lineage>
        <taxon>Eukaryota</taxon>
        <taxon>Metazoa</taxon>
        <taxon>Porifera</taxon>
        <taxon>Demospongiae</taxon>
        <taxon>Heteroscleromorpha</taxon>
        <taxon>Tetractinellida</taxon>
        <taxon>Astrophorina</taxon>
        <taxon>Geodiidae</taxon>
        <taxon>Geodia</taxon>
    </lineage>
</organism>
<feature type="domain" description="Ras-GEF" evidence="4">
    <location>
        <begin position="1459"/>
        <end position="1694"/>
    </location>
</feature>
<feature type="region of interest" description="Disordered" evidence="3">
    <location>
        <begin position="464"/>
        <end position="633"/>
    </location>
</feature>
<evidence type="ECO:0000313" key="7">
    <source>
        <dbReference type="Proteomes" id="UP001174909"/>
    </source>
</evidence>
<sequence>MTEAQVVVNGESRGRPLSDSVFSSPHSTDVTDVDDIPRTNEMARSNAWNKPQISIESVDGDDIVIEPLSSPMTPPEITLKGLEDSGSTDKEPSMHVEPTRVYPKTPPPSYRFHSHDQRSSCEVDGREESFEVETNPERNGKRESSDSNSLTICPSTTRSLSLPNGITLDVKRFSSNSDETVDSEMGSPTEKRKRMRHLAPHLHQDRLGSAGSNLSSPETSDDSSSDGAGEDDKSDIPLLPEQEDDIFIDPELSVIQEQANTKLISWACSDFVPACHQLLSRCCKNEKSALIKSANIQADLRSLSNTITFFCSEQQQRLSQVFPVKQGENRGVSQSTSTQTFPRPQKNAVEQGDEETGVDRSYAVKVLRSASQSLIAPLLVQASQREGFTPALHQAITKALQKIAWKVEACASFNNPSHSVEIHEKIFDAKHSEKIRELMIQALPPAQPNLRTGQPSLVKLRKTSLPNISPEPPVIPMRRGQSVTKKLGEDVVVEADLRHPELTRTGEPDKDDDDDDVWKEGENEGIEAEESCRQEEESGPAATSDLHVITEEGGVSATDVGRRSPSKKDRSRETTPNLPRRERIATEGEADLVGKSPLLKKSDLGGSIPNLDREEGDTLNDSNASVKSERYFRPKTFRRTTISLSRKEVQTLGLTVAKRVDESILDDIRVQREREGAHRRSCRQKTRGSKSDEKPPRHVDDGLAPRQRLELEVRDQQHENYGIENPEDLDKVGDRLHNTLTKRFDRYRSASVSDIIDCEDESAPYVDSTTPDPSSSDRESDVFSPQPNQRLELVPRHPQLFRNASAHPSVTTAPSQPASPSYVPARRSMQVTASSSSSSCDWVIVETDKQKKSSMRGRAKATVKKSISSSGRLAHRLFKTGLSLRNSSSSAKPMSKSLSAADLLDESSVIHQQQCAAPAGPSRLSMSIATSTPSYNTSTLPYRGKRKNTIVRLIRRGKDSRSRSFGKSDKYSTGNYPTWHPEDFDYGSGDKSFAESIETVSRNAIHSIAFDDEEQLLISVDMASKKLRKKQGIHNGSSLGRESSNPWFQISVNTNIKLFGRRDYIILRPFKEIQRLIDSLSTHGAIDLQIPRPDKKSGAKKQMKGMEDLLRSIAGNPHLRSNQAFITFLRPDDQFGSFTENDHSEVSFERLMTFYTPDLSSGPPGSFPSVQIVPAEHVPAEPADMPRKSSLTAGHKKGSMHYMKRDGKEDTSTFVIQEEGEDALIVACEDDHYVVVAGTFEKLVEQLACEEKPDARFVTTFLLGYRHFATTLEFLTKLLERFHMKLPPNPTGEEMAYAEKWSYVIQLRVLDILTYWMKKCWPDVYRHPPVLEKLREFASSLKSTEDHNFQYAGTNIEKIITEKMANSGHYCLPSDLTPASCPSPTLSASHPPTSPSHHRHLTSSRGSGGGSPSHQTLIKRPSAGGSPRSISVSPIHRIRGEEGGSSSSSYSSVDICSLPAIQLARQLTLIELEFLRAIDVHELVVSTWDPNTAENKPYRRNLDAFIERFNKVSYWVASEICCVEDVRLRGILLEKFIEVAKHCHEFKNYNTTISVMSGLSLVAVRRLKRSWELVNEKTKKVFTKLQALTSPTTNHSNYRRALATAQRRDPCIPYLGVFMRDLTFFNDGNNKRLKNGLYNFSKLRTMVYKFEELKRYQRSKYFFPPEEKIREFCRNLWCLSEQELYDTSLRVEPREETDV</sequence>